<accession>E4T4R4</accession>
<dbReference type="InterPro" id="IPR011990">
    <property type="entry name" value="TPR-like_helical_dom_sf"/>
</dbReference>
<evidence type="ECO:0000256" key="5">
    <source>
        <dbReference type="SAM" id="Phobius"/>
    </source>
</evidence>
<dbReference type="Proteomes" id="UP000008718">
    <property type="component" value="Chromosome"/>
</dbReference>
<dbReference type="RefSeq" id="WP_013445077.1">
    <property type="nucleotide sequence ID" value="NC_014734.1"/>
</dbReference>
<protein>
    <recommendedName>
        <fullName evidence="6">O-antigen ligase-related domain-containing protein</fullName>
    </recommendedName>
</protein>
<organism evidence="7 8">
    <name type="scientific">Paludibacter propionicigenes (strain DSM 17365 / JCM 13257 / WB4)</name>
    <dbReference type="NCBI Taxonomy" id="694427"/>
    <lineage>
        <taxon>Bacteria</taxon>
        <taxon>Pseudomonadati</taxon>
        <taxon>Bacteroidota</taxon>
        <taxon>Bacteroidia</taxon>
        <taxon>Bacteroidales</taxon>
        <taxon>Paludibacteraceae</taxon>
        <taxon>Paludibacter</taxon>
    </lineage>
</organism>
<evidence type="ECO:0000256" key="1">
    <source>
        <dbReference type="ARBA" id="ARBA00004141"/>
    </source>
</evidence>
<feature type="transmembrane region" description="Helical" evidence="5">
    <location>
        <begin position="21"/>
        <end position="38"/>
    </location>
</feature>
<evidence type="ECO:0000256" key="4">
    <source>
        <dbReference type="ARBA" id="ARBA00023136"/>
    </source>
</evidence>
<feature type="transmembrane region" description="Helical" evidence="5">
    <location>
        <begin position="233"/>
        <end position="251"/>
    </location>
</feature>
<evidence type="ECO:0000256" key="2">
    <source>
        <dbReference type="ARBA" id="ARBA00022692"/>
    </source>
</evidence>
<name>E4T4R4_PALPW</name>
<feature type="transmembrane region" description="Helical" evidence="5">
    <location>
        <begin position="50"/>
        <end position="70"/>
    </location>
</feature>
<dbReference type="eggNOG" id="COG3307">
    <property type="taxonomic scope" value="Bacteria"/>
</dbReference>
<keyword evidence="3 5" id="KW-1133">Transmembrane helix</keyword>
<evidence type="ECO:0000256" key="3">
    <source>
        <dbReference type="ARBA" id="ARBA00022989"/>
    </source>
</evidence>
<feature type="domain" description="O-antigen ligase-related" evidence="6">
    <location>
        <begin position="220"/>
        <end position="370"/>
    </location>
</feature>
<evidence type="ECO:0000259" key="6">
    <source>
        <dbReference type="Pfam" id="PF04932"/>
    </source>
</evidence>
<dbReference type="STRING" id="694427.Palpr_1563"/>
<feature type="transmembrane region" description="Helical" evidence="5">
    <location>
        <begin position="131"/>
        <end position="149"/>
    </location>
</feature>
<dbReference type="KEGG" id="ppn:Palpr_1563"/>
<keyword evidence="8" id="KW-1185">Reference proteome</keyword>
<dbReference type="PANTHER" id="PTHR37422">
    <property type="entry name" value="TEICHURONIC ACID BIOSYNTHESIS PROTEIN TUAE"/>
    <property type="match status" value="1"/>
</dbReference>
<evidence type="ECO:0000313" key="7">
    <source>
        <dbReference type="EMBL" id="ADQ79708.1"/>
    </source>
</evidence>
<dbReference type="PANTHER" id="PTHR37422:SF13">
    <property type="entry name" value="LIPOPOLYSACCHARIDE BIOSYNTHESIS PROTEIN PA4999-RELATED"/>
    <property type="match status" value="1"/>
</dbReference>
<dbReference type="Pfam" id="PF04932">
    <property type="entry name" value="Wzy_C"/>
    <property type="match status" value="1"/>
</dbReference>
<reference evidence="7 8" key="2">
    <citation type="journal article" date="2011" name="Stand. Genomic Sci.">
        <title>Complete genome sequence of Paludibacter propionicigenes type strain (WB4).</title>
        <authorList>
            <person name="Gronow S."/>
            <person name="Munk C."/>
            <person name="Lapidus A."/>
            <person name="Nolan M."/>
            <person name="Lucas S."/>
            <person name="Hammon N."/>
            <person name="Deshpande S."/>
            <person name="Cheng J.F."/>
            <person name="Tapia R."/>
            <person name="Han C."/>
            <person name="Goodwin L."/>
            <person name="Pitluck S."/>
            <person name="Liolios K."/>
            <person name="Ivanova N."/>
            <person name="Mavromatis K."/>
            <person name="Mikhailova N."/>
            <person name="Pati A."/>
            <person name="Chen A."/>
            <person name="Palaniappan K."/>
            <person name="Land M."/>
            <person name="Hauser L."/>
            <person name="Chang Y.J."/>
            <person name="Jeffries C.D."/>
            <person name="Brambilla E."/>
            <person name="Rohde M."/>
            <person name="Goker M."/>
            <person name="Detter J.C."/>
            <person name="Woyke T."/>
            <person name="Bristow J."/>
            <person name="Eisen J.A."/>
            <person name="Markowitz V."/>
            <person name="Hugenholtz P."/>
            <person name="Kyrpides N.C."/>
            <person name="Klenk H.P."/>
        </authorList>
    </citation>
    <scope>NUCLEOTIDE SEQUENCE [LARGE SCALE GENOMIC DNA]</scope>
    <source>
        <strain evidence="8">DSM 17365 / JCM 13257 / WB4</strain>
    </source>
</reference>
<dbReference type="eggNOG" id="COG0457">
    <property type="taxonomic scope" value="Bacteria"/>
</dbReference>
<feature type="transmembrane region" description="Helical" evidence="5">
    <location>
        <begin position="354"/>
        <end position="378"/>
    </location>
</feature>
<keyword evidence="4 5" id="KW-0472">Membrane</keyword>
<dbReference type="GO" id="GO:0016020">
    <property type="term" value="C:membrane"/>
    <property type="evidence" value="ECO:0007669"/>
    <property type="project" value="UniProtKB-SubCell"/>
</dbReference>
<dbReference type="HOGENOM" id="CLU_030792_0_0_10"/>
<dbReference type="AlphaFoldDB" id="E4T4R4"/>
<feature type="transmembrane region" description="Helical" evidence="5">
    <location>
        <begin position="77"/>
        <end position="97"/>
    </location>
</feature>
<dbReference type="InterPro" id="IPR019734">
    <property type="entry name" value="TPR_rpt"/>
</dbReference>
<reference key="1">
    <citation type="submission" date="2010-11" db="EMBL/GenBank/DDBJ databases">
        <title>The complete genome of Paludibacter propionicigenes DSM 17365.</title>
        <authorList>
            <consortium name="US DOE Joint Genome Institute (JGI-PGF)"/>
            <person name="Lucas S."/>
            <person name="Copeland A."/>
            <person name="Lapidus A."/>
            <person name="Bruce D."/>
            <person name="Goodwin L."/>
            <person name="Pitluck S."/>
            <person name="Kyrpides N."/>
            <person name="Mavromatis K."/>
            <person name="Ivanova N."/>
            <person name="Munk A.C."/>
            <person name="Brettin T."/>
            <person name="Detter J.C."/>
            <person name="Han C."/>
            <person name="Tapia R."/>
            <person name="Land M."/>
            <person name="Hauser L."/>
            <person name="Markowitz V."/>
            <person name="Cheng J.-F."/>
            <person name="Hugenholtz P."/>
            <person name="Woyke T."/>
            <person name="Wu D."/>
            <person name="Gronow S."/>
            <person name="Wellnitz S."/>
            <person name="Brambilla E."/>
            <person name="Klenk H.-P."/>
            <person name="Eisen J.A."/>
        </authorList>
    </citation>
    <scope>NUCLEOTIDE SEQUENCE</scope>
    <source>
        <strain>WB4</strain>
    </source>
</reference>
<dbReference type="SMART" id="SM00028">
    <property type="entry name" value="TPR"/>
    <property type="match status" value="2"/>
</dbReference>
<proteinExistence type="predicted"/>
<dbReference type="SUPFAM" id="SSF48452">
    <property type="entry name" value="TPR-like"/>
    <property type="match status" value="1"/>
</dbReference>
<feature type="transmembrane region" description="Helical" evidence="5">
    <location>
        <begin position="209"/>
        <end position="227"/>
    </location>
</feature>
<evidence type="ECO:0000313" key="8">
    <source>
        <dbReference type="Proteomes" id="UP000008718"/>
    </source>
</evidence>
<dbReference type="InterPro" id="IPR051533">
    <property type="entry name" value="WaaL-like"/>
</dbReference>
<dbReference type="EMBL" id="CP002345">
    <property type="protein sequence ID" value="ADQ79708.1"/>
    <property type="molecule type" value="Genomic_DNA"/>
</dbReference>
<comment type="subcellular location">
    <subcellularLocation>
        <location evidence="1">Membrane</location>
        <topology evidence="1">Multi-pass membrane protein</topology>
    </subcellularLocation>
</comment>
<dbReference type="Gene3D" id="1.25.40.10">
    <property type="entry name" value="Tetratricopeptide repeat domain"/>
    <property type="match status" value="1"/>
</dbReference>
<dbReference type="InterPro" id="IPR007016">
    <property type="entry name" value="O-antigen_ligase-rel_domated"/>
</dbReference>
<feature type="transmembrane region" description="Helical" evidence="5">
    <location>
        <begin position="103"/>
        <end position="124"/>
    </location>
</feature>
<feature type="transmembrane region" description="Helical" evidence="5">
    <location>
        <begin position="267"/>
        <end position="288"/>
    </location>
</feature>
<sequence length="630" mass="71399">MKLNFLSANHRNLIFKSPFGGLRGLSFCLVLSTVFVVDEKLANGVVSAKYFWFYGAMGVTALVSLLVYGLRRTACKFYPVDFLLLLFSGFILVVNYFNSGNIVSTKWILLVQLLLLFFYFRVALQNKTLRFYLTVFFIFTGLLEAVWGLRQLYGFIPSNHALFKLTGSFFNSGPYSGYIALVAPLALYAMLKDVVVFKRKFFIGFLPHYIRFTVSLLAFTGAVLVLPATMSRAAWIAAVVGCSFVVSLYYLQKKQIKNYLILQRKRIFLFLCTGVVLLACGAVGIYQLKKNSADGRALIWKTTLHLIVKQPNGVGLGHFSGAYGKEQAAYFAAGKYSNQEELVAGNPEYAFNEYLQIIAEFGVVAALVLFTAFIALIYIGVKRKAIAETGGLISLLVFASMSYPFNLLPFLIVLVFLMSLILTQRQAVRIKGFTERSVELRWKAVMMVLAVAGMILFAALYQRYPTYNAYKEWNNLKMMGSADAYPEMKTDYEKLYPYLSDQTPFLFEYAQCMNKAGEYAESNWVLEQAIKISCDPMLYNILGKNYQALKNYRLAEQNFLLASHIVPSRIYPYYLLANLYAEGGNTQQALQMAQIVLTKEPKVQSTAINEMREKMRVLIKKKEKEKENQN</sequence>
<feature type="transmembrane region" description="Helical" evidence="5">
    <location>
        <begin position="444"/>
        <end position="461"/>
    </location>
</feature>
<keyword evidence="2 5" id="KW-0812">Transmembrane</keyword>
<feature type="transmembrane region" description="Helical" evidence="5">
    <location>
        <begin position="175"/>
        <end position="197"/>
    </location>
</feature>
<gene>
    <name evidence="7" type="ordered locus">Palpr_1563</name>
</gene>